<protein>
    <recommendedName>
        <fullName evidence="5">Cell division protein DivIVA</fullName>
    </recommendedName>
</protein>
<keyword evidence="4" id="KW-1185">Reference proteome</keyword>
<organism evidence="3 4">
    <name type="scientific">Propioniciclava sinopodophylli</name>
    <dbReference type="NCBI Taxonomy" id="1837344"/>
    <lineage>
        <taxon>Bacteria</taxon>
        <taxon>Bacillati</taxon>
        <taxon>Actinomycetota</taxon>
        <taxon>Actinomycetes</taxon>
        <taxon>Propionibacteriales</taxon>
        <taxon>Propionibacteriaceae</taxon>
        <taxon>Propioniciclava</taxon>
    </lineage>
</organism>
<evidence type="ECO:0000313" key="4">
    <source>
        <dbReference type="Proteomes" id="UP000292373"/>
    </source>
</evidence>
<reference evidence="3 4" key="1">
    <citation type="submission" date="2019-01" db="EMBL/GenBank/DDBJ databases">
        <title>Lactibacter flavus gen. nov., sp. nov., a novel bacterium of the family Propionibacteriaceae isolated from raw milk and dairy products.</title>
        <authorList>
            <person name="Huptas C."/>
            <person name="Wenning M."/>
            <person name="Breitenwieser F."/>
            <person name="Doll E."/>
            <person name="Von Neubeck M."/>
            <person name="Busse H.-J."/>
            <person name="Scherer S."/>
        </authorList>
    </citation>
    <scope>NUCLEOTIDE SEQUENCE [LARGE SCALE GENOMIC DNA]</scope>
    <source>
        <strain evidence="3 4">KCTC 33808</strain>
    </source>
</reference>
<feature type="compositionally biased region" description="Low complexity" evidence="2">
    <location>
        <begin position="353"/>
        <end position="371"/>
    </location>
</feature>
<evidence type="ECO:0000256" key="1">
    <source>
        <dbReference type="SAM" id="Coils"/>
    </source>
</evidence>
<evidence type="ECO:0008006" key="5">
    <source>
        <dbReference type="Google" id="ProtNLM"/>
    </source>
</evidence>
<comment type="caution">
    <text evidence="3">The sequence shown here is derived from an EMBL/GenBank/DDBJ whole genome shotgun (WGS) entry which is preliminary data.</text>
</comment>
<feature type="coiled-coil region" evidence="1">
    <location>
        <begin position="182"/>
        <end position="235"/>
    </location>
</feature>
<feature type="coiled-coil region" evidence="1">
    <location>
        <begin position="39"/>
        <end position="66"/>
    </location>
</feature>
<accession>A0A4Q9KD78</accession>
<keyword evidence="1" id="KW-0175">Coiled coil</keyword>
<feature type="coiled-coil region" evidence="1">
    <location>
        <begin position="295"/>
        <end position="322"/>
    </location>
</feature>
<dbReference type="AlphaFoldDB" id="A0A4Q9KD78"/>
<feature type="compositionally biased region" description="Acidic residues" evidence="2">
    <location>
        <begin position="380"/>
        <end position="391"/>
    </location>
</feature>
<evidence type="ECO:0000313" key="3">
    <source>
        <dbReference type="EMBL" id="TBT84605.1"/>
    </source>
</evidence>
<feature type="region of interest" description="Disordered" evidence="2">
    <location>
        <begin position="351"/>
        <end position="391"/>
    </location>
</feature>
<dbReference type="Proteomes" id="UP000292373">
    <property type="component" value="Unassembled WGS sequence"/>
</dbReference>
<dbReference type="OrthoDB" id="3728728at2"/>
<dbReference type="EMBL" id="SDMQ01000007">
    <property type="protein sequence ID" value="TBT84605.1"/>
    <property type="molecule type" value="Genomic_DNA"/>
</dbReference>
<gene>
    <name evidence="3" type="ORF">ET989_08020</name>
</gene>
<evidence type="ECO:0000256" key="2">
    <source>
        <dbReference type="SAM" id="MobiDB-lite"/>
    </source>
</evidence>
<name>A0A4Q9KD78_9ACTN</name>
<proteinExistence type="predicted"/>
<dbReference type="RefSeq" id="WP_131168029.1">
    <property type="nucleotide sequence ID" value="NZ_SDMQ01000007.1"/>
</dbReference>
<feature type="coiled-coil region" evidence="1">
    <location>
        <begin position="98"/>
        <end position="129"/>
    </location>
</feature>
<sequence length="391" mass="42548">MTNEQDQHGLDLFDQNASAVRGFPNAMLGYEKKAVDDYIRDLERQLSVAKHQMREVQRELTAANLRVDDTDFSKLGAHTANLLKVAEAQAGELLQRAQSRAQAMLSDAEAEVERTRAQAAQTIESARQEGIASIKVLRDDLERQTTHELDAARTEAQGLREAADNHHATVLADAEQQVAALLEGARREADAIREAATREAAEARAEFASEREQALAALQAEQVALTEKMTAATAEARSRSEELLAALTKASEDLRSRQQAAYTEAEGIKTDAINEAAAIIDRARADAQVKLAETDAELVARNDQLKRENRHLRQRKQALLTQLAQLSSFATETASEFPEDEMTGPIMAALAEEPGAGADPAVDGPAEDAPVQTEHAEAITTDDEPEGQEGR</sequence>